<evidence type="ECO:0000259" key="9">
    <source>
        <dbReference type="PROSITE" id="PS50893"/>
    </source>
</evidence>
<evidence type="ECO:0000256" key="1">
    <source>
        <dbReference type="ARBA" id="ARBA00004141"/>
    </source>
</evidence>
<dbReference type="Pfam" id="PF00005">
    <property type="entry name" value="ABC_tran"/>
    <property type="match status" value="1"/>
</dbReference>
<evidence type="ECO:0000256" key="2">
    <source>
        <dbReference type="ARBA" id="ARBA00022692"/>
    </source>
</evidence>
<keyword evidence="5 8" id="KW-1133">Transmembrane helix</keyword>
<dbReference type="InterPro" id="IPR011527">
    <property type="entry name" value="ABC1_TM_dom"/>
</dbReference>
<feature type="transmembrane region" description="Helical" evidence="8">
    <location>
        <begin position="96"/>
        <end position="117"/>
    </location>
</feature>
<evidence type="ECO:0000259" key="10">
    <source>
        <dbReference type="PROSITE" id="PS50929"/>
    </source>
</evidence>
<dbReference type="PANTHER" id="PTHR43394">
    <property type="entry name" value="ATP-DEPENDENT PERMEASE MDL1, MITOCHONDRIAL"/>
    <property type="match status" value="1"/>
</dbReference>
<evidence type="ECO:0000256" key="5">
    <source>
        <dbReference type="ARBA" id="ARBA00022989"/>
    </source>
</evidence>
<evidence type="ECO:0000256" key="7">
    <source>
        <dbReference type="SAM" id="MobiDB-lite"/>
    </source>
</evidence>
<dbReference type="PROSITE" id="PS00211">
    <property type="entry name" value="ABC_TRANSPORTER_1"/>
    <property type="match status" value="1"/>
</dbReference>
<organism evidence="11 12">
    <name type="scientific">Lentinula boryana</name>
    <dbReference type="NCBI Taxonomy" id="40481"/>
    <lineage>
        <taxon>Eukaryota</taxon>
        <taxon>Fungi</taxon>
        <taxon>Dikarya</taxon>
        <taxon>Basidiomycota</taxon>
        <taxon>Agaricomycotina</taxon>
        <taxon>Agaricomycetes</taxon>
        <taxon>Agaricomycetidae</taxon>
        <taxon>Agaricales</taxon>
        <taxon>Marasmiineae</taxon>
        <taxon>Omphalotaceae</taxon>
        <taxon>Lentinula</taxon>
    </lineage>
</organism>
<comment type="caution">
    <text evidence="11">The sequence shown here is derived from an EMBL/GenBank/DDBJ whole genome shotgun (WGS) entry which is preliminary data.</text>
</comment>
<evidence type="ECO:0000313" key="11">
    <source>
        <dbReference type="EMBL" id="KAJ3994519.1"/>
    </source>
</evidence>
<dbReference type="InterPro" id="IPR027417">
    <property type="entry name" value="P-loop_NTPase"/>
</dbReference>
<dbReference type="InterPro" id="IPR017871">
    <property type="entry name" value="ABC_transporter-like_CS"/>
</dbReference>
<dbReference type="EMBL" id="MU790699">
    <property type="protein sequence ID" value="KAJ3994519.1"/>
    <property type="molecule type" value="Genomic_DNA"/>
</dbReference>
<dbReference type="SMART" id="SM00382">
    <property type="entry name" value="AAA"/>
    <property type="match status" value="1"/>
</dbReference>
<keyword evidence="6 8" id="KW-0472">Membrane</keyword>
<feature type="transmembrane region" description="Helical" evidence="8">
    <location>
        <begin position="241"/>
        <end position="260"/>
    </location>
</feature>
<dbReference type="InterPro" id="IPR039421">
    <property type="entry name" value="Type_1_exporter"/>
</dbReference>
<proteinExistence type="predicted"/>
<feature type="domain" description="ABC transporter" evidence="9">
    <location>
        <begin position="416"/>
        <end position="651"/>
    </location>
</feature>
<dbReference type="SUPFAM" id="SSF90123">
    <property type="entry name" value="ABC transporter transmembrane region"/>
    <property type="match status" value="1"/>
</dbReference>
<dbReference type="Gene3D" id="1.20.1560.10">
    <property type="entry name" value="ABC transporter type 1, transmembrane domain"/>
    <property type="match status" value="1"/>
</dbReference>
<evidence type="ECO:0000256" key="8">
    <source>
        <dbReference type="SAM" id="Phobius"/>
    </source>
</evidence>
<dbReference type="InterPro" id="IPR003439">
    <property type="entry name" value="ABC_transporter-like_ATP-bd"/>
</dbReference>
<dbReference type="InterPro" id="IPR036640">
    <property type="entry name" value="ABC1_TM_sf"/>
</dbReference>
<evidence type="ECO:0000313" key="12">
    <source>
        <dbReference type="Proteomes" id="UP001163828"/>
    </source>
</evidence>
<dbReference type="PROSITE" id="PS50893">
    <property type="entry name" value="ABC_TRANSPORTER_2"/>
    <property type="match status" value="1"/>
</dbReference>
<dbReference type="SUPFAM" id="SSF52540">
    <property type="entry name" value="P-loop containing nucleoside triphosphate hydrolases"/>
    <property type="match status" value="1"/>
</dbReference>
<keyword evidence="2 8" id="KW-0812">Transmembrane</keyword>
<keyword evidence="12" id="KW-1185">Reference proteome</keyword>
<dbReference type="PROSITE" id="PS50929">
    <property type="entry name" value="ABC_TM1F"/>
    <property type="match status" value="1"/>
</dbReference>
<accession>A0ABQ8Q7J7</accession>
<dbReference type="Pfam" id="PF00664">
    <property type="entry name" value="ABC_membrane"/>
    <property type="match status" value="1"/>
</dbReference>
<evidence type="ECO:0000256" key="3">
    <source>
        <dbReference type="ARBA" id="ARBA00022741"/>
    </source>
</evidence>
<evidence type="ECO:0000256" key="4">
    <source>
        <dbReference type="ARBA" id="ARBA00022840"/>
    </source>
</evidence>
<dbReference type="InterPro" id="IPR003593">
    <property type="entry name" value="AAA+_ATPase"/>
</dbReference>
<feature type="transmembrane region" description="Helical" evidence="8">
    <location>
        <begin position="359"/>
        <end position="380"/>
    </location>
</feature>
<keyword evidence="4" id="KW-0067">ATP-binding</keyword>
<dbReference type="GO" id="GO:0016787">
    <property type="term" value="F:hydrolase activity"/>
    <property type="evidence" value="ECO:0007669"/>
    <property type="project" value="UniProtKB-KW"/>
</dbReference>
<dbReference type="Proteomes" id="UP001163828">
    <property type="component" value="Unassembled WGS sequence"/>
</dbReference>
<reference evidence="11" key="1">
    <citation type="submission" date="2022-08" db="EMBL/GenBank/DDBJ databases">
        <authorList>
            <consortium name="DOE Joint Genome Institute"/>
            <person name="Min B."/>
            <person name="Riley R."/>
            <person name="Sierra-Patev S."/>
            <person name="Naranjo-Ortiz M."/>
            <person name="Looney B."/>
            <person name="Konkel Z."/>
            <person name="Slot J.C."/>
            <person name="Sakamoto Y."/>
            <person name="Steenwyk J.L."/>
            <person name="Rokas A."/>
            <person name="Carro J."/>
            <person name="Camarero S."/>
            <person name="Ferreira P."/>
            <person name="Molpeceres G."/>
            <person name="Ruiz-Duenas F.J."/>
            <person name="Serrano A."/>
            <person name="Henrissat B."/>
            <person name="Drula E."/>
            <person name="Hughes K.W."/>
            <person name="Mata J.L."/>
            <person name="Ishikawa N.K."/>
            <person name="Vargas-Isla R."/>
            <person name="Ushijima S."/>
            <person name="Smith C.A."/>
            <person name="Ahrendt S."/>
            <person name="Andreopoulos W."/>
            <person name="He G."/>
            <person name="Labutti K."/>
            <person name="Lipzen A."/>
            <person name="Ng V."/>
            <person name="Sandor L."/>
            <person name="Barry K."/>
            <person name="Martinez A.T."/>
            <person name="Xiao Y."/>
            <person name="Gibbons J.G."/>
            <person name="Terashima K."/>
            <person name="Hibbett D.S."/>
            <person name="Grigoriev I.V."/>
        </authorList>
    </citation>
    <scope>NUCLEOTIDE SEQUENCE</scope>
    <source>
        <strain evidence="11">TFB10827</strain>
    </source>
</reference>
<comment type="subcellular location">
    <subcellularLocation>
        <location evidence="1">Membrane</location>
        <topology evidence="1">Multi-pass membrane protein</topology>
    </subcellularLocation>
</comment>
<feature type="transmembrane region" description="Helical" evidence="8">
    <location>
        <begin position="137"/>
        <end position="157"/>
    </location>
</feature>
<sequence length="704" mass="76204">MLGVPTCRTASYSSAILDLRCAYRGLPNLCIQNPRSFSRAGVCFRTRTYSTQSGPQNLTTPSKAGLFSRLIPSGPSATASSFRKIVALAKPERKPLTTAVGLLLVSSAVTMSIPFTIGKLIDFFSSVNPQIPLGLSTWQASGALLFLFSAGAVANAGRTYLMRMSGQRIVARLREQTYSAALRQEVEFVERGEGDVLSRLSVDTTIVGESVTQNLSDGLRAVVMSFAGLGAMFYLSPTLTTLMLCVVPPVSFGVVFYGRYLKRLSNRTQEAMGEMSKHATESLSALRTVQAYNAQSQEQQKFHERVLNVLNLAKKEAIASGIFFGSTGWSGNVTILALLGYGGSLVSQGEITVGDLTSLLLYTVYVGSGLQMLTSFFSSIMRGIGAGNRVFELLGREPAIPTDSGVVLGPHRRGPVKFERVAFEYPSRRGVEILKDFDLEIGVGESVAIVGTSGSGKSSIQSLLLRYYDPVQGKVTFDGQDIRELRIDSWRNAIGIVPQDPVLFTGTIASNIAFGNLTATREQIEHAAREANCEFVWGMPKGFDTEIGRLSLSGGQRQRLAIARALLKKPAILALDEATSALDANSENRVNDAVDKILRKRQTTCLFVAHRLSTIARAERIVVLEGGRITESGTYRQLVNNPSSRFRALMAEQLHAASTQHSITPPPSRGPSPEQVEEVAAQNDEEDEEAKKPPPPSSNSKNST</sequence>
<feature type="transmembrane region" description="Helical" evidence="8">
    <location>
        <begin position="317"/>
        <end position="339"/>
    </location>
</feature>
<dbReference type="Gene3D" id="3.40.50.300">
    <property type="entry name" value="P-loop containing nucleotide triphosphate hydrolases"/>
    <property type="match status" value="1"/>
</dbReference>
<gene>
    <name evidence="11" type="ORF">F5050DRAFT_1575501</name>
</gene>
<dbReference type="CDD" id="cd18573">
    <property type="entry name" value="ABC_6TM_ABCB10_like"/>
    <property type="match status" value="1"/>
</dbReference>
<feature type="transmembrane region" description="Helical" evidence="8">
    <location>
        <begin position="218"/>
        <end position="235"/>
    </location>
</feature>
<dbReference type="PANTHER" id="PTHR43394:SF1">
    <property type="entry name" value="ATP-BINDING CASSETTE SUB-FAMILY B MEMBER 10, MITOCHONDRIAL"/>
    <property type="match status" value="1"/>
</dbReference>
<name>A0ABQ8Q7J7_9AGAR</name>
<keyword evidence="3" id="KW-0547">Nucleotide-binding</keyword>
<protein>
    <submittedName>
        <fullName evidence="11">P-loop containing nucleoside triphosphate hydrolase protein</fullName>
    </submittedName>
</protein>
<keyword evidence="11" id="KW-0378">Hydrolase</keyword>
<evidence type="ECO:0000256" key="6">
    <source>
        <dbReference type="ARBA" id="ARBA00023136"/>
    </source>
</evidence>
<feature type="domain" description="ABC transmembrane type-1" evidence="10">
    <location>
        <begin position="99"/>
        <end position="382"/>
    </location>
</feature>
<feature type="region of interest" description="Disordered" evidence="7">
    <location>
        <begin position="656"/>
        <end position="704"/>
    </location>
</feature>